<evidence type="ECO:0000259" key="1">
    <source>
        <dbReference type="SMART" id="SM00327"/>
    </source>
</evidence>
<gene>
    <name evidence="2" type="ORF">Tbon_09000</name>
</gene>
<evidence type="ECO:0000313" key="3">
    <source>
        <dbReference type="Proteomes" id="UP000326331"/>
    </source>
</evidence>
<dbReference type="InterPro" id="IPR002881">
    <property type="entry name" value="DUF58"/>
</dbReference>
<proteinExistence type="predicted"/>
<dbReference type="PANTHER" id="PTHR33608">
    <property type="entry name" value="BLL2464 PROTEIN"/>
    <property type="match status" value="1"/>
</dbReference>
<dbReference type="PANTHER" id="PTHR33608:SF6">
    <property type="entry name" value="BLL2464 PROTEIN"/>
    <property type="match status" value="1"/>
</dbReference>
<dbReference type="SUPFAM" id="SSF53300">
    <property type="entry name" value="vWA-like"/>
    <property type="match status" value="1"/>
</dbReference>
<organism evidence="2 3">
    <name type="scientific">Tepidiforma bonchosmolovskayae</name>
    <dbReference type="NCBI Taxonomy" id="2601677"/>
    <lineage>
        <taxon>Bacteria</taxon>
        <taxon>Bacillati</taxon>
        <taxon>Chloroflexota</taxon>
        <taxon>Tepidiformia</taxon>
        <taxon>Tepidiformales</taxon>
        <taxon>Tepidiformaceae</taxon>
        <taxon>Tepidiforma</taxon>
    </lineage>
</organism>
<sequence length="313" mass="34232">MLRLPIPFPRTAPSRAAPALDDPLTPALLARVRAIELRARRLVNTLFLGEYHAVFRGRGLEFDELRPYVPGDDVRALDWNAYARTGEPFIRRYREDRDLTVIFVVDVSASQFAGAAPVAKSALAAEIAAVLALAAVRNKDRVGLLLFAGRPQRYVRPAGGATHVLRVIREILRARPAHPGTDLAAALQYLVGVQRRRATVFLISDFLAPVEPARLRAAASRHDLIAVTVRDPVDEALPDAGVVTVADAETGAVLELDTCDPAVREAYARRVRELDADRAALFGQLGIDEIRAVAGEDYVPALLRFFRRRGAAA</sequence>
<dbReference type="Proteomes" id="UP000326331">
    <property type="component" value="Chromosome"/>
</dbReference>
<dbReference type="RefSeq" id="WP_158067392.1">
    <property type="nucleotide sequence ID" value="NZ_CP042829.1"/>
</dbReference>
<dbReference type="InterPro" id="IPR036465">
    <property type="entry name" value="vWFA_dom_sf"/>
</dbReference>
<evidence type="ECO:0000313" key="2">
    <source>
        <dbReference type="EMBL" id="QFG03429.1"/>
    </source>
</evidence>
<keyword evidence="3" id="KW-1185">Reference proteome</keyword>
<feature type="domain" description="VWFA" evidence="1">
    <location>
        <begin position="98"/>
        <end position="259"/>
    </location>
</feature>
<name>A0ABX6C3N6_9CHLR</name>
<reference evidence="2 3" key="1">
    <citation type="submission" date="2019-08" db="EMBL/GenBank/DDBJ databases">
        <authorList>
            <person name="Toschakov S.V."/>
        </authorList>
    </citation>
    <scope>NUCLEOTIDE SEQUENCE [LARGE SCALE GENOMIC DNA]</scope>
    <source>
        <strain evidence="2 3">3753O</strain>
    </source>
</reference>
<dbReference type="EMBL" id="CP042829">
    <property type="protein sequence ID" value="QFG03429.1"/>
    <property type="molecule type" value="Genomic_DNA"/>
</dbReference>
<dbReference type="InterPro" id="IPR002035">
    <property type="entry name" value="VWF_A"/>
</dbReference>
<dbReference type="Pfam" id="PF01882">
    <property type="entry name" value="DUF58"/>
    <property type="match status" value="1"/>
</dbReference>
<accession>A0ABX6C3N6</accession>
<reference evidence="2 3" key="2">
    <citation type="submission" date="2019-10" db="EMBL/GenBank/DDBJ databases">
        <title>Thermopilla bonchosmolovskayae gen. nov., sp. nov., a moderately thermophilic Chloroflexi bacterium from a Chukotka hot spring (Arctic, Russia), representing a novel classis Thermopillaia, which include previously uncultivated lineage OLB14.</title>
        <authorList>
            <person name="Kochetkova T.V."/>
            <person name="Zayulina K.S."/>
            <person name="Zhigarkov V.S."/>
            <person name="Minaev N.V."/>
            <person name="Novikov A."/>
            <person name="Toshchakov S.V."/>
            <person name="Elcheninov A.G."/>
            <person name="Kublanov I.V."/>
        </authorList>
    </citation>
    <scope>NUCLEOTIDE SEQUENCE [LARGE SCALE GENOMIC DNA]</scope>
    <source>
        <strain evidence="2 3">3753O</strain>
    </source>
</reference>
<protein>
    <submittedName>
        <fullName evidence="2">DUF58 domain-containing protein</fullName>
    </submittedName>
</protein>
<dbReference type="Gene3D" id="3.40.50.410">
    <property type="entry name" value="von Willebrand factor, type A domain"/>
    <property type="match status" value="1"/>
</dbReference>
<dbReference type="SMART" id="SM00327">
    <property type="entry name" value="VWA"/>
    <property type="match status" value="1"/>
</dbReference>